<keyword evidence="3" id="KW-1185">Reference proteome</keyword>
<dbReference type="PROSITE" id="PS51257">
    <property type="entry name" value="PROKAR_LIPOPROTEIN"/>
    <property type="match status" value="1"/>
</dbReference>
<sequence length="355" mass="37392">MEGNLKMKKILTTLCAVAMLAGCTAGGSKKSSTNTASTKEETAATVMVGTGSVTNVSNKTKEGSDTAAQFDTTFASVVLEGNVIKYVYFDVAQDKVTYDATGHVTSDNTASTSKKALGDKYGMKDKSSIKKEWYEQVEALEKWAVGKTVEEVLNMPTTQKDEKHTVSADKDLMTGCTIGVTAFQQALDKAAKNAVEVKDVASVGSAILTKVSGKDASAEKSGEAKASSTYGVVALDKDGKVVFTQTDVAQNAVKFTTAGVVDGEAVAIATKGEKKDEYGMKKVSSIGKEWFEQNQAYDDWTVGKTGKEIAGMEVTTNEGGKTVTADKDLMTGCTIGVDSLQKVTTTAIEAATKLN</sequence>
<feature type="chain" id="PRO_5038651226" description="FMN-binding domain-containing protein" evidence="1">
    <location>
        <begin position="26"/>
        <end position="355"/>
    </location>
</feature>
<evidence type="ECO:0008006" key="4">
    <source>
        <dbReference type="Google" id="ProtNLM"/>
    </source>
</evidence>
<accession>E7MNS5</accession>
<dbReference type="AlphaFoldDB" id="E7MNS5"/>
<reference evidence="2 3" key="1">
    <citation type="submission" date="2010-08" db="EMBL/GenBank/DDBJ databases">
        <authorList>
            <person name="Weinstock G."/>
            <person name="Sodergren E."/>
            <person name="Clifton S."/>
            <person name="Fulton L."/>
            <person name="Fulton B."/>
            <person name="Courtney L."/>
            <person name="Fronick C."/>
            <person name="Harrison M."/>
            <person name="Strong C."/>
            <person name="Farmer C."/>
            <person name="Delahaunty K."/>
            <person name="Markovic C."/>
            <person name="Hall O."/>
            <person name="Minx P."/>
            <person name="Tomlinson C."/>
            <person name="Mitreva M."/>
            <person name="Hou S."/>
            <person name="Chen J."/>
            <person name="Wollam A."/>
            <person name="Pepin K.H."/>
            <person name="Johnson M."/>
            <person name="Bhonagiri V."/>
            <person name="Zhang X."/>
            <person name="Suruliraj S."/>
            <person name="Warren W."/>
            <person name="Chinwalla A."/>
            <person name="Mardis E.R."/>
            <person name="Wilson R.K."/>
        </authorList>
    </citation>
    <scope>NUCLEOTIDE SEQUENCE [LARGE SCALE GENOMIC DNA]</scope>
    <source>
        <strain evidence="2 3">F0204</strain>
    </source>
</reference>
<organism evidence="2 3">
    <name type="scientific">Solobacterium moorei F0204</name>
    <dbReference type="NCBI Taxonomy" id="706433"/>
    <lineage>
        <taxon>Bacteria</taxon>
        <taxon>Bacillati</taxon>
        <taxon>Bacillota</taxon>
        <taxon>Erysipelotrichia</taxon>
        <taxon>Erysipelotrichales</taxon>
        <taxon>Erysipelotrichaceae</taxon>
        <taxon>Solobacterium</taxon>
    </lineage>
</organism>
<evidence type="ECO:0000313" key="2">
    <source>
        <dbReference type="EMBL" id="EFW24274.1"/>
    </source>
</evidence>
<gene>
    <name evidence="2" type="ORF">HMPREF9430_01195</name>
</gene>
<keyword evidence="1" id="KW-0732">Signal</keyword>
<dbReference type="Proteomes" id="UP000004097">
    <property type="component" value="Unassembled WGS sequence"/>
</dbReference>
<evidence type="ECO:0000256" key="1">
    <source>
        <dbReference type="SAM" id="SignalP"/>
    </source>
</evidence>
<proteinExistence type="predicted"/>
<dbReference type="EMBL" id="AECQ01000026">
    <property type="protein sequence ID" value="EFW24274.1"/>
    <property type="molecule type" value="Genomic_DNA"/>
</dbReference>
<name>E7MNS5_9FIRM</name>
<dbReference type="Gene3D" id="3.90.1010.20">
    <property type="match status" value="2"/>
</dbReference>
<feature type="signal peptide" evidence="1">
    <location>
        <begin position="1"/>
        <end position="25"/>
    </location>
</feature>
<comment type="caution">
    <text evidence="2">The sequence shown here is derived from an EMBL/GenBank/DDBJ whole genome shotgun (WGS) entry which is preliminary data.</text>
</comment>
<dbReference type="eggNOG" id="ENOG502Z9MQ">
    <property type="taxonomic scope" value="Bacteria"/>
</dbReference>
<dbReference type="HOGENOM" id="CLU_058397_0_0_9"/>
<evidence type="ECO:0000313" key="3">
    <source>
        <dbReference type="Proteomes" id="UP000004097"/>
    </source>
</evidence>
<protein>
    <recommendedName>
        <fullName evidence="4">FMN-binding domain-containing protein</fullName>
    </recommendedName>
</protein>
<dbReference type="STRING" id="706433.HMPREF9430_01195"/>